<keyword evidence="2" id="KW-1185">Reference proteome</keyword>
<dbReference type="AlphaFoldDB" id="A0ABD0YMD5"/>
<comment type="caution">
    <text evidence="1">The sequence shown here is derived from an EMBL/GenBank/DDBJ whole genome shotgun (WGS) entry which is preliminary data.</text>
</comment>
<protein>
    <submittedName>
        <fullName evidence="1">Uncharacterized protein</fullName>
    </submittedName>
</protein>
<name>A0ABD0YMD5_9HEMI</name>
<sequence length="112" mass="12537">MFYENKKQETTEIDSAPVCRPPYWFRHAVMFSISSALLHGQQHLGLGLTTGISKVTNYTKRGAKVICAVNYTSPRSTPLDVDASLITDWRLTLHPTEHIGRALFHPNDVNVG</sequence>
<organism evidence="1 2">
    <name type="scientific">Ranatra chinensis</name>
    <dbReference type="NCBI Taxonomy" id="642074"/>
    <lineage>
        <taxon>Eukaryota</taxon>
        <taxon>Metazoa</taxon>
        <taxon>Ecdysozoa</taxon>
        <taxon>Arthropoda</taxon>
        <taxon>Hexapoda</taxon>
        <taxon>Insecta</taxon>
        <taxon>Pterygota</taxon>
        <taxon>Neoptera</taxon>
        <taxon>Paraneoptera</taxon>
        <taxon>Hemiptera</taxon>
        <taxon>Heteroptera</taxon>
        <taxon>Panheteroptera</taxon>
        <taxon>Nepomorpha</taxon>
        <taxon>Nepidae</taxon>
        <taxon>Ranatrinae</taxon>
        <taxon>Ranatra</taxon>
    </lineage>
</organism>
<proteinExistence type="predicted"/>
<dbReference type="EMBL" id="JBFDAA010000006">
    <property type="protein sequence ID" value="KAL1131689.1"/>
    <property type="molecule type" value="Genomic_DNA"/>
</dbReference>
<reference evidence="1 2" key="1">
    <citation type="submission" date="2024-07" db="EMBL/GenBank/DDBJ databases">
        <title>Chromosome-level genome assembly of the water stick insect Ranatra chinensis (Heteroptera: Nepidae).</title>
        <authorList>
            <person name="Liu X."/>
        </authorList>
    </citation>
    <scope>NUCLEOTIDE SEQUENCE [LARGE SCALE GENOMIC DNA]</scope>
    <source>
        <strain evidence="1">Cailab_2021Rc</strain>
        <tissue evidence="1">Muscle</tissue>
    </source>
</reference>
<gene>
    <name evidence="1" type="ORF">AAG570_011302</name>
</gene>
<evidence type="ECO:0000313" key="2">
    <source>
        <dbReference type="Proteomes" id="UP001558652"/>
    </source>
</evidence>
<accession>A0ABD0YMD5</accession>
<evidence type="ECO:0000313" key="1">
    <source>
        <dbReference type="EMBL" id="KAL1131689.1"/>
    </source>
</evidence>
<dbReference type="Proteomes" id="UP001558652">
    <property type="component" value="Unassembled WGS sequence"/>
</dbReference>